<dbReference type="Pfam" id="PF00190">
    <property type="entry name" value="Cupin_1"/>
    <property type="match status" value="1"/>
</dbReference>
<dbReference type="InterPro" id="IPR014710">
    <property type="entry name" value="RmlC-like_jellyroll"/>
</dbReference>
<feature type="domain" description="Cupin type-1" evidence="1">
    <location>
        <begin position="3"/>
        <end position="159"/>
    </location>
</feature>
<name>A0A5B7A946_DAVIN</name>
<dbReference type="CDD" id="cd02242">
    <property type="entry name" value="cupin_11S_legumin_N"/>
    <property type="match status" value="1"/>
</dbReference>
<dbReference type="PANTHER" id="PTHR31189">
    <property type="entry name" value="OS03G0336100 PROTEIN-RELATED"/>
    <property type="match status" value="1"/>
</dbReference>
<dbReference type="Gene3D" id="2.60.120.10">
    <property type="entry name" value="Jelly Rolls"/>
    <property type="match status" value="1"/>
</dbReference>
<dbReference type="PANTHER" id="PTHR31189:SF45">
    <property type="entry name" value="OS09G0552500 PROTEIN"/>
    <property type="match status" value="1"/>
</dbReference>
<dbReference type="SUPFAM" id="SSF51182">
    <property type="entry name" value="RmlC-like cupins"/>
    <property type="match status" value="1"/>
</dbReference>
<protein>
    <submittedName>
        <fullName evidence="2">Putative glutelin type-A 3</fullName>
    </submittedName>
</protein>
<gene>
    <name evidence="2" type="ORF">Din_022325</name>
</gene>
<dbReference type="InterPro" id="IPR011051">
    <property type="entry name" value="RmlC_Cupin_sf"/>
</dbReference>
<reference evidence="2" key="1">
    <citation type="submission" date="2019-08" db="EMBL/GenBank/DDBJ databases">
        <title>Reference gene set and small RNA set construction with multiple tissues from Davidia involucrata Baill.</title>
        <authorList>
            <person name="Yang H."/>
            <person name="Zhou C."/>
            <person name="Li G."/>
            <person name="Wang J."/>
            <person name="Gao P."/>
            <person name="Wang M."/>
            <person name="Wang R."/>
            <person name="Zhao Y."/>
        </authorList>
    </citation>
    <scope>NUCLEOTIDE SEQUENCE</scope>
    <source>
        <tissue evidence="2">Mixed with DoveR01_LX</tissue>
    </source>
</reference>
<dbReference type="InterPro" id="IPR050253">
    <property type="entry name" value="Seed_Storage-Functional"/>
</dbReference>
<proteinExistence type="predicted"/>
<sequence>MALNLSPQVADEKVFDGEGGSYYSWSTSKSPVLRETKVGAERITLQPWGFALPHYSDCSKIGYVIQGACMVGMVSPNSSEEKTLMIKKGDAIPVPVGAVSWWFNGGDSDVVIVFLGETLNAYIPASFTYFLMTGTLGMLGGFSTEFISRACNLSENEAIKLVKSQTGALIVKLSKIDMP</sequence>
<dbReference type="EMBL" id="GHES01022325">
    <property type="protein sequence ID" value="MPA52884.1"/>
    <property type="molecule type" value="Transcribed_RNA"/>
</dbReference>
<evidence type="ECO:0000259" key="1">
    <source>
        <dbReference type="SMART" id="SM00835"/>
    </source>
</evidence>
<dbReference type="AlphaFoldDB" id="A0A5B7A946"/>
<dbReference type="InterPro" id="IPR006045">
    <property type="entry name" value="Cupin_1"/>
</dbReference>
<accession>A0A5B7A946</accession>
<organism evidence="2">
    <name type="scientific">Davidia involucrata</name>
    <name type="common">Dove tree</name>
    <dbReference type="NCBI Taxonomy" id="16924"/>
    <lineage>
        <taxon>Eukaryota</taxon>
        <taxon>Viridiplantae</taxon>
        <taxon>Streptophyta</taxon>
        <taxon>Embryophyta</taxon>
        <taxon>Tracheophyta</taxon>
        <taxon>Spermatophyta</taxon>
        <taxon>Magnoliopsida</taxon>
        <taxon>eudicotyledons</taxon>
        <taxon>Gunneridae</taxon>
        <taxon>Pentapetalae</taxon>
        <taxon>asterids</taxon>
        <taxon>Cornales</taxon>
        <taxon>Nyssaceae</taxon>
        <taxon>Davidia</taxon>
    </lineage>
</organism>
<evidence type="ECO:0000313" key="2">
    <source>
        <dbReference type="EMBL" id="MPA52884.1"/>
    </source>
</evidence>
<dbReference type="SMART" id="SM00835">
    <property type="entry name" value="Cupin_1"/>
    <property type="match status" value="1"/>
</dbReference>